<dbReference type="KEGG" id="rci:RCIX1635"/>
<proteinExistence type="predicted"/>
<evidence type="ECO:0000313" key="5">
    <source>
        <dbReference type="Proteomes" id="UP000000663"/>
    </source>
</evidence>
<accession>Q0W423</accession>
<dbReference type="Pfam" id="PF03459">
    <property type="entry name" value="TOBE"/>
    <property type="match status" value="1"/>
</dbReference>
<feature type="domain" description="Mop" evidence="3">
    <location>
        <begin position="2"/>
        <end position="67"/>
    </location>
</feature>
<dbReference type="Gene3D" id="2.40.50.100">
    <property type="match status" value="1"/>
</dbReference>
<dbReference type="AlphaFoldDB" id="Q0W423"/>
<gene>
    <name evidence="4" type="primary">mopI</name>
    <name evidence="4" type="ORF">RCIX1635</name>
</gene>
<dbReference type="RefSeq" id="WP_012035693.1">
    <property type="nucleotide sequence ID" value="NC_009464.1"/>
</dbReference>
<dbReference type="InterPro" id="IPR008995">
    <property type="entry name" value="Mo/tungstate-bd_C_term_dom"/>
</dbReference>
<dbReference type="NCBIfam" id="TIGR00638">
    <property type="entry name" value="Mop"/>
    <property type="match status" value="1"/>
</dbReference>
<dbReference type="SUPFAM" id="SSF50331">
    <property type="entry name" value="MOP-like"/>
    <property type="match status" value="1"/>
</dbReference>
<dbReference type="EMBL" id="AM114193">
    <property type="protein sequence ID" value="CAJ36870.1"/>
    <property type="molecule type" value="Genomic_DNA"/>
</dbReference>
<dbReference type="InterPro" id="IPR004606">
    <property type="entry name" value="Mop_domain"/>
</dbReference>
<evidence type="ECO:0000313" key="4">
    <source>
        <dbReference type="EMBL" id="CAJ36870.1"/>
    </source>
</evidence>
<keyword evidence="5" id="KW-1185">Reference proteome</keyword>
<protein>
    <submittedName>
        <fullName evidence="4">Molybdopterin-binding protein</fullName>
    </submittedName>
</protein>
<dbReference type="OrthoDB" id="36889at2157"/>
<reference evidence="4 5" key="1">
    <citation type="journal article" date="2006" name="Science">
        <title>Genome of rice cluster I archaea -- the key methane producers in the rice rhizosphere.</title>
        <authorList>
            <person name="Erkel C."/>
            <person name="Kube M."/>
            <person name="Reinhardt R."/>
            <person name="Liesack W."/>
        </authorList>
    </citation>
    <scope>NUCLEOTIDE SEQUENCE [LARGE SCALE GENOMIC DNA]</scope>
    <source>
        <strain evidence="5">DSM 22066 / NBRC 105507 / MRE50</strain>
    </source>
</reference>
<sequence>MKVSARNKLAGTVKEVRLGAVMAIVKVQVGDNIVEAAITKDSAEDLGLKAGDQVTAMIKSTSVMIMK</sequence>
<organism evidence="4 5">
    <name type="scientific">Methanocella arvoryzae (strain DSM 22066 / NBRC 105507 / MRE50)</name>
    <dbReference type="NCBI Taxonomy" id="351160"/>
    <lineage>
        <taxon>Archaea</taxon>
        <taxon>Methanobacteriati</taxon>
        <taxon>Methanobacteriota</taxon>
        <taxon>Stenosarchaea group</taxon>
        <taxon>Methanomicrobia</taxon>
        <taxon>Methanocellales</taxon>
        <taxon>Methanocellaceae</taxon>
        <taxon>Methanocella</taxon>
    </lineage>
</organism>
<keyword evidence="2" id="KW-0500">Molybdenum</keyword>
<dbReference type="STRING" id="351160.RCIX1635"/>
<dbReference type="GO" id="GO:0005886">
    <property type="term" value="C:plasma membrane"/>
    <property type="evidence" value="ECO:0007669"/>
    <property type="project" value="UniProtKB-SubCell"/>
</dbReference>
<dbReference type="Proteomes" id="UP000000663">
    <property type="component" value="Chromosome"/>
</dbReference>
<dbReference type="eggNOG" id="arCOG00228">
    <property type="taxonomic scope" value="Archaea"/>
</dbReference>
<evidence type="ECO:0000256" key="2">
    <source>
        <dbReference type="ARBA" id="ARBA00022505"/>
    </source>
</evidence>
<evidence type="ECO:0000256" key="1">
    <source>
        <dbReference type="ARBA" id="ARBA00004202"/>
    </source>
</evidence>
<evidence type="ECO:0000259" key="3">
    <source>
        <dbReference type="PROSITE" id="PS51866"/>
    </source>
</evidence>
<dbReference type="PROSITE" id="PS51866">
    <property type="entry name" value="MOP"/>
    <property type="match status" value="1"/>
</dbReference>
<name>Q0W423_METAR</name>
<dbReference type="GO" id="GO:0015689">
    <property type="term" value="P:molybdate ion transport"/>
    <property type="evidence" value="ECO:0007669"/>
    <property type="project" value="InterPro"/>
</dbReference>
<comment type="subcellular location">
    <subcellularLocation>
        <location evidence="1">Cell membrane</location>
        <topology evidence="1">Peripheral membrane protein</topology>
    </subcellularLocation>
</comment>
<dbReference type="GeneID" id="5144811"/>
<dbReference type="InterPro" id="IPR005116">
    <property type="entry name" value="Transp-assoc_OB_typ1"/>
</dbReference>